<comment type="caution">
    <text evidence="2">The sequence shown here is derived from an EMBL/GenBank/DDBJ whole genome shotgun (WGS) entry which is preliminary data.</text>
</comment>
<protein>
    <submittedName>
        <fullName evidence="2">Uncharacterized protein</fullName>
    </submittedName>
</protein>
<evidence type="ECO:0000313" key="2">
    <source>
        <dbReference type="EMBL" id="THJ44589.1"/>
    </source>
</evidence>
<feature type="compositionally biased region" description="Low complexity" evidence="1">
    <location>
        <begin position="103"/>
        <end position="121"/>
    </location>
</feature>
<gene>
    <name evidence="2" type="ORF">E8Q35_14145</name>
</gene>
<evidence type="ECO:0000313" key="3">
    <source>
        <dbReference type="Proteomes" id="UP000309618"/>
    </source>
</evidence>
<evidence type="ECO:0000256" key="1">
    <source>
        <dbReference type="SAM" id="MobiDB-lite"/>
    </source>
</evidence>
<feature type="region of interest" description="Disordered" evidence="1">
    <location>
        <begin position="103"/>
        <end position="135"/>
    </location>
</feature>
<accession>A0A4S5CG37</accession>
<dbReference type="AlphaFoldDB" id="A0A4S5CG37"/>
<sequence>MFPIDVRKCMTQQNEQQRNRMLSLLREGERRMLVQLAGLLRTTADEINAELEKEELMATLEQPITVEYLNGVVQHHLFERKHKGDMAVAQQILSDYQSELEALQAAQAQPEEAAQAQPEEAAAADESGEELKAQA</sequence>
<dbReference type="Proteomes" id="UP000309618">
    <property type="component" value="Unassembled WGS sequence"/>
</dbReference>
<dbReference type="EMBL" id="SSUX01000010">
    <property type="protein sequence ID" value="THJ44589.1"/>
    <property type="molecule type" value="Genomic_DNA"/>
</dbReference>
<organism evidence="2 3">
    <name type="scientific">Aeromonas veronii</name>
    <dbReference type="NCBI Taxonomy" id="654"/>
    <lineage>
        <taxon>Bacteria</taxon>
        <taxon>Pseudomonadati</taxon>
        <taxon>Pseudomonadota</taxon>
        <taxon>Gammaproteobacteria</taxon>
        <taxon>Aeromonadales</taxon>
        <taxon>Aeromonadaceae</taxon>
        <taxon>Aeromonas</taxon>
    </lineage>
</organism>
<proteinExistence type="predicted"/>
<name>A0A4S5CG37_AERVE</name>
<reference evidence="2 3" key="1">
    <citation type="submission" date="2019-04" db="EMBL/GenBank/DDBJ databases">
        <title>Comparative genomics of Aeromonas veronii strains pathogenic to fish.</title>
        <authorList>
            <person name="Cascarano M.C."/>
            <person name="Smyrli M."/>
            <person name="Katharios P."/>
        </authorList>
    </citation>
    <scope>NUCLEOTIDE SEQUENCE [LARGE SCALE GENOMIC DNA]</scope>
    <source>
        <strain evidence="2 3">XU1</strain>
    </source>
</reference>